<dbReference type="RefSeq" id="WP_074587759.1">
    <property type="nucleotide sequence ID" value="NZ_FNEI01000004.1"/>
</dbReference>
<evidence type="ECO:0000256" key="1">
    <source>
        <dbReference type="ARBA" id="ARBA00004651"/>
    </source>
</evidence>
<evidence type="ECO:0000259" key="6">
    <source>
        <dbReference type="Pfam" id="PF00482"/>
    </source>
</evidence>
<keyword evidence="5" id="KW-0472">Membrane</keyword>
<keyword evidence="4" id="KW-1133">Transmembrane helix</keyword>
<dbReference type="PANTHER" id="PTHR35007">
    <property type="entry name" value="INTEGRAL MEMBRANE PROTEIN-RELATED"/>
    <property type="match status" value="1"/>
</dbReference>
<sequence>MNAAAGQSIMLVAGLVGVYLALLLVVLLVLKPSRTLDLQRRQPGIQARQSALTVLTDNAKGAIDSRIHSGSGGLLSQARLDAAGLKKQASDYILISSVVVLLAGVVGFLLAGLLFAILMCLVAMLGLFLTLKLLTYRRQSRFDEQVPDTLQMLTGGMRAGHSLLRAVDAAAKESESPMSEELTRIVNETRIGRDLGESMNEVAARTSNEDFTWITQAIEIHREVGGDLAEVLDHVGETIRDRNQIRRQVSALSAEGRVSALVLVALPVVMFVVLCFINPLYAQTFTSTFPGFVMIAVTVVMLTLGSLWLNRLIKPKY</sequence>
<keyword evidence="8" id="KW-1185">Reference proteome</keyword>
<evidence type="ECO:0000313" key="8">
    <source>
        <dbReference type="Proteomes" id="UP000182130"/>
    </source>
</evidence>
<evidence type="ECO:0000256" key="3">
    <source>
        <dbReference type="ARBA" id="ARBA00022692"/>
    </source>
</evidence>
<evidence type="ECO:0000256" key="4">
    <source>
        <dbReference type="ARBA" id="ARBA00022989"/>
    </source>
</evidence>
<evidence type="ECO:0000256" key="5">
    <source>
        <dbReference type="ARBA" id="ARBA00023136"/>
    </source>
</evidence>
<organism evidence="7 8">
    <name type="scientific">Arthrobacter cupressi</name>
    <dbReference type="NCBI Taxonomy" id="1045773"/>
    <lineage>
        <taxon>Bacteria</taxon>
        <taxon>Bacillati</taxon>
        <taxon>Actinomycetota</taxon>
        <taxon>Actinomycetes</taxon>
        <taxon>Micrococcales</taxon>
        <taxon>Micrococcaceae</taxon>
        <taxon>Arthrobacter</taxon>
    </lineage>
</organism>
<proteinExistence type="predicted"/>
<keyword evidence="2" id="KW-1003">Cell membrane</keyword>
<keyword evidence="3" id="KW-0812">Transmembrane</keyword>
<dbReference type="EMBL" id="FNEI01000004">
    <property type="protein sequence ID" value="SDI71179.1"/>
    <property type="molecule type" value="Genomic_DNA"/>
</dbReference>
<dbReference type="Gene3D" id="1.20.81.30">
    <property type="entry name" value="Type II secretion system (T2SS), domain F"/>
    <property type="match status" value="1"/>
</dbReference>
<evidence type="ECO:0000313" key="7">
    <source>
        <dbReference type="EMBL" id="SDI71179.1"/>
    </source>
</evidence>
<dbReference type="STRING" id="1045773.SAMN05216555_10433"/>
<reference evidence="8" key="1">
    <citation type="submission" date="2016-10" db="EMBL/GenBank/DDBJ databases">
        <authorList>
            <person name="Varghese N."/>
            <person name="Submissions S."/>
        </authorList>
    </citation>
    <scope>NUCLEOTIDE SEQUENCE [LARGE SCALE GENOMIC DNA]</scope>
    <source>
        <strain evidence="8">CGMCC 1.10783</strain>
    </source>
</reference>
<gene>
    <name evidence="7" type="ORF">SAMN05216555_10433</name>
</gene>
<dbReference type="AlphaFoldDB" id="A0A1G8MT11"/>
<evidence type="ECO:0000256" key="2">
    <source>
        <dbReference type="ARBA" id="ARBA00022475"/>
    </source>
</evidence>
<comment type="subcellular location">
    <subcellularLocation>
        <location evidence="1">Cell membrane</location>
        <topology evidence="1">Multi-pass membrane protein</topology>
    </subcellularLocation>
</comment>
<dbReference type="Pfam" id="PF00482">
    <property type="entry name" value="T2SSF"/>
    <property type="match status" value="1"/>
</dbReference>
<feature type="domain" description="Type II secretion system protein GspF" evidence="6">
    <location>
        <begin position="150"/>
        <end position="274"/>
    </location>
</feature>
<dbReference type="GO" id="GO:0005886">
    <property type="term" value="C:plasma membrane"/>
    <property type="evidence" value="ECO:0007669"/>
    <property type="project" value="UniProtKB-SubCell"/>
</dbReference>
<dbReference type="InterPro" id="IPR042094">
    <property type="entry name" value="T2SS_GspF_sf"/>
</dbReference>
<name>A0A1G8MT11_9MICC</name>
<accession>A0A1G8MT11</accession>
<dbReference type="Proteomes" id="UP000182130">
    <property type="component" value="Unassembled WGS sequence"/>
</dbReference>
<dbReference type="InterPro" id="IPR018076">
    <property type="entry name" value="T2SS_GspF_dom"/>
</dbReference>
<protein>
    <submittedName>
        <fullName evidence="7">Tight adherence protein B</fullName>
    </submittedName>
</protein>
<dbReference type="PANTHER" id="PTHR35007:SF1">
    <property type="entry name" value="PILUS ASSEMBLY PROTEIN"/>
    <property type="match status" value="1"/>
</dbReference>